<proteinExistence type="predicted"/>
<organism evidence="1 2">
    <name type="scientific">Macrococcoides caseolyticum</name>
    <dbReference type="NCBI Taxonomy" id="69966"/>
    <lineage>
        <taxon>Bacteria</taxon>
        <taxon>Bacillati</taxon>
        <taxon>Bacillota</taxon>
        <taxon>Bacilli</taxon>
        <taxon>Bacillales</taxon>
        <taxon>Staphylococcaceae</taxon>
        <taxon>Macrococcoides</taxon>
    </lineage>
</organism>
<evidence type="ECO:0000313" key="2">
    <source>
        <dbReference type="Proteomes" id="UP000233482"/>
    </source>
</evidence>
<gene>
    <name evidence="1" type="ORF">CW686_06405</name>
</gene>
<name>A0A855GPA5_9STAP</name>
<dbReference type="EMBL" id="PIXC01000012">
    <property type="protein sequence ID" value="PKE26136.1"/>
    <property type="molecule type" value="Genomic_DNA"/>
</dbReference>
<protein>
    <submittedName>
        <fullName evidence="1">Uncharacterized protein</fullName>
    </submittedName>
</protein>
<dbReference type="AlphaFoldDB" id="A0A855GPA5"/>
<reference evidence="1 2" key="1">
    <citation type="submission" date="2017-12" db="EMBL/GenBank/DDBJ databases">
        <title>Genomics of Macrococcus caseolyticus.</title>
        <authorList>
            <person name="MacFadyen A.C."/>
            <person name="Paterson G.K."/>
        </authorList>
    </citation>
    <scope>NUCLEOTIDE SEQUENCE [LARGE SCALE GENOMIC DNA]</scope>
    <source>
        <strain evidence="1 2">5788_EF188</strain>
    </source>
</reference>
<dbReference type="Proteomes" id="UP000233482">
    <property type="component" value="Unassembled WGS sequence"/>
</dbReference>
<evidence type="ECO:0000313" key="1">
    <source>
        <dbReference type="EMBL" id="PKE26136.1"/>
    </source>
</evidence>
<comment type="caution">
    <text evidence="1">The sequence shown here is derived from an EMBL/GenBank/DDBJ whole genome shotgun (WGS) entry which is preliminary data.</text>
</comment>
<dbReference type="RefSeq" id="WP_101044359.1">
    <property type="nucleotide sequence ID" value="NZ_PIWK01000002.1"/>
</dbReference>
<accession>A0A855GPA5</accession>
<sequence length="87" mass="10165">MATRYGDIDLLEEAGFQETTSYNLEWFKSFGNHKVFIFIKGRSWHIQLVRFGMDGVGPTSMTTHKSYTNLSDAIHDIKQFEERMTKQ</sequence>